<keyword evidence="2" id="KW-1185">Reference proteome</keyword>
<proteinExistence type="predicted"/>
<dbReference type="Proteomes" id="UP000053354">
    <property type="component" value="Chromosome"/>
</dbReference>
<protein>
    <submittedName>
        <fullName evidence="1">Uncharacterized protein</fullName>
    </submittedName>
</protein>
<dbReference type="AlphaFoldDB" id="A0A1B1S550"/>
<evidence type="ECO:0000313" key="1">
    <source>
        <dbReference type="EMBL" id="ANU28304.1"/>
    </source>
</evidence>
<dbReference type="KEGG" id="pll:I858_015035"/>
<accession>A0A1B1S550</accession>
<sequence length="259" mass="30719">MLEKYKNVLWIHKNKRDIFRYPFYYESKFDEYYFMKHWDLDSPTTIIDYYESKNSGIVARIYQIENNPEKSFLYGLRKLAEEINLQLEKCKEVGWFNTSAGLGEFLSLHASPELGEPLSSKTIFKGLTISDDNFEEILKYIYDFAIKDPSLVSFDNFHEIIIALLTNPGDELYRELLGNLSKSIREKFGHKHYEDINNYHQKGFDDIEKEEEDETLMDILDLLTTDENRKLEMVFELIDLLDLEVIKEMKVKIDSRLTN</sequence>
<dbReference type="EMBL" id="CP016540">
    <property type="protein sequence ID" value="ANU28304.1"/>
    <property type="molecule type" value="Genomic_DNA"/>
</dbReference>
<name>A0A1B1S550_9BACL</name>
<gene>
    <name evidence="1" type="ORF">I858_015035</name>
</gene>
<evidence type="ECO:0000313" key="2">
    <source>
        <dbReference type="Proteomes" id="UP000053354"/>
    </source>
</evidence>
<organism evidence="1 2">
    <name type="scientific">Planococcus versutus</name>
    <dbReference type="NCBI Taxonomy" id="1302659"/>
    <lineage>
        <taxon>Bacteria</taxon>
        <taxon>Bacillati</taxon>
        <taxon>Bacillota</taxon>
        <taxon>Bacilli</taxon>
        <taxon>Bacillales</taxon>
        <taxon>Caryophanaceae</taxon>
        <taxon>Planococcus</taxon>
    </lineage>
</organism>
<dbReference type="STRING" id="1302659.I858_015035"/>
<reference evidence="1" key="1">
    <citation type="submission" date="2016-10" db="EMBL/GenBank/DDBJ databases">
        <authorList>
            <person name="See-Too W.S."/>
        </authorList>
    </citation>
    <scope>NUCLEOTIDE SEQUENCE</scope>
    <source>
        <strain evidence="1">L10.15</strain>
    </source>
</reference>